<dbReference type="InterPro" id="IPR010987">
    <property type="entry name" value="Glutathione-S-Trfase_C-like"/>
</dbReference>
<dbReference type="FunFam" id="3.40.30.10:FF:000034">
    <property type="entry name" value="glutathione S-transferase 1"/>
    <property type="match status" value="1"/>
</dbReference>
<organism evidence="6 7">
    <name type="scientific">Stomoxys calcitrans</name>
    <name type="common">Stable fly</name>
    <name type="synonym">Conops calcitrans</name>
    <dbReference type="NCBI Taxonomy" id="35570"/>
    <lineage>
        <taxon>Eukaryota</taxon>
        <taxon>Metazoa</taxon>
        <taxon>Ecdysozoa</taxon>
        <taxon>Arthropoda</taxon>
        <taxon>Hexapoda</taxon>
        <taxon>Insecta</taxon>
        <taxon>Pterygota</taxon>
        <taxon>Neoptera</taxon>
        <taxon>Endopterygota</taxon>
        <taxon>Diptera</taxon>
        <taxon>Brachycera</taxon>
        <taxon>Muscomorpha</taxon>
        <taxon>Muscoidea</taxon>
        <taxon>Muscidae</taxon>
        <taxon>Stomoxys</taxon>
    </lineage>
</organism>
<dbReference type="Pfam" id="PF02798">
    <property type="entry name" value="GST_N"/>
    <property type="match status" value="1"/>
</dbReference>
<protein>
    <submittedName>
        <fullName evidence="6">Uncharacterized protein</fullName>
    </submittedName>
</protein>
<dbReference type="EnsemblMetazoa" id="SCAU002678-RB">
    <property type="protein sequence ID" value="SCAU002678-PB"/>
    <property type="gene ID" value="SCAU002678"/>
</dbReference>
<comment type="subunit">
    <text evidence="2">Homodimer.</text>
</comment>
<dbReference type="CDD" id="cd03177">
    <property type="entry name" value="GST_C_Delta_Epsilon"/>
    <property type="match status" value="1"/>
</dbReference>
<reference evidence="6" key="2">
    <citation type="submission" date="2020-05" db="UniProtKB">
        <authorList>
            <consortium name="EnsemblMetazoa"/>
        </authorList>
    </citation>
    <scope>IDENTIFICATION</scope>
    <source>
        <strain evidence="6">USDA</strain>
    </source>
</reference>
<gene>
    <name evidence="6" type="primary">106083105</name>
</gene>
<keyword evidence="7" id="KW-1185">Reference proteome</keyword>
<dbReference type="Proteomes" id="UP000095300">
    <property type="component" value="Unassembled WGS sequence"/>
</dbReference>
<dbReference type="PANTHER" id="PTHR43969">
    <property type="entry name" value="GLUTATHIONE S TRANSFERASE D10, ISOFORM A-RELATED"/>
    <property type="match status" value="1"/>
</dbReference>
<dbReference type="CDD" id="cd03045">
    <property type="entry name" value="GST_N_Delta_Epsilon"/>
    <property type="match status" value="1"/>
</dbReference>
<evidence type="ECO:0000259" key="5">
    <source>
        <dbReference type="PROSITE" id="PS50405"/>
    </source>
</evidence>
<dbReference type="Pfam" id="PF00043">
    <property type="entry name" value="GST_C"/>
    <property type="match status" value="1"/>
</dbReference>
<dbReference type="InterPro" id="IPR004045">
    <property type="entry name" value="Glutathione_S-Trfase_N"/>
</dbReference>
<dbReference type="SFLD" id="SFLDG01153">
    <property type="entry name" value="Main.4:_Theta-like"/>
    <property type="match status" value="1"/>
</dbReference>
<name>A0A1I8NWP2_STOCA</name>
<dbReference type="AlphaFoldDB" id="A0A1I8NWP2"/>
<dbReference type="STRING" id="35570.A0A1I8NWP2"/>
<dbReference type="InterPro" id="IPR036282">
    <property type="entry name" value="Glutathione-S-Trfase_C_sf"/>
</dbReference>
<dbReference type="InterPro" id="IPR036249">
    <property type="entry name" value="Thioredoxin-like_sf"/>
</dbReference>
<dbReference type="GO" id="GO:0006749">
    <property type="term" value="P:glutathione metabolic process"/>
    <property type="evidence" value="ECO:0007669"/>
    <property type="project" value="TreeGrafter"/>
</dbReference>
<dbReference type="VEuPathDB" id="VectorBase:SCAU002678"/>
<dbReference type="EnsemblMetazoa" id="SCAU002678-RA">
    <property type="protein sequence ID" value="SCAU002678-PA"/>
    <property type="gene ID" value="SCAU002678"/>
</dbReference>
<dbReference type="InterPro" id="IPR040079">
    <property type="entry name" value="Glutathione_S-Trfase"/>
</dbReference>
<evidence type="ECO:0000256" key="2">
    <source>
        <dbReference type="ARBA" id="ARBA00011738"/>
    </source>
</evidence>
<proteinExistence type="inferred from homology"/>
<dbReference type="PROSITE" id="PS50405">
    <property type="entry name" value="GST_CTER"/>
    <property type="match status" value="1"/>
</dbReference>
<dbReference type="SUPFAM" id="SSF52833">
    <property type="entry name" value="Thioredoxin-like"/>
    <property type="match status" value="1"/>
</dbReference>
<accession>A0A1I8NWP2</accession>
<comment type="similarity">
    <text evidence="3">Belongs to the GST superfamily.</text>
</comment>
<comment type="function">
    <text evidence="1">Conjugation of reduced glutathione to a wide number of exogenous and endogenous hydrophobic electrophiles.</text>
</comment>
<dbReference type="SUPFAM" id="SSF47616">
    <property type="entry name" value="GST C-terminal domain-like"/>
    <property type="match status" value="1"/>
</dbReference>
<dbReference type="SFLD" id="SFLDS00019">
    <property type="entry name" value="Glutathione_Transferase_(cytos"/>
    <property type="match status" value="1"/>
</dbReference>
<dbReference type="Gene3D" id="1.20.1050.10">
    <property type="match status" value="1"/>
</dbReference>
<dbReference type="GO" id="GO:0004364">
    <property type="term" value="F:glutathione transferase activity"/>
    <property type="evidence" value="ECO:0007669"/>
    <property type="project" value="TreeGrafter"/>
</dbReference>
<dbReference type="OrthoDB" id="2309723at2759"/>
<evidence type="ECO:0000313" key="6">
    <source>
        <dbReference type="EnsemblMetazoa" id="SCAU002678-PA"/>
    </source>
</evidence>
<dbReference type="FunFam" id="1.20.1050.10:FF:000007">
    <property type="entry name" value="Glutathione S-transferase 1-1"/>
    <property type="match status" value="1"/>
</dbReference>
<dbReference type="Gene3D" id="3.40.30.10">
    <property type="entry name" value="Glutaredoxin"/>
    <property type="match status" value="1"/>
</dbReference>
<dbReference type="PANTHER" id="PTHR43969:SF9">
    <property type="entry name" value="GLUTATHIONE S TRANSFERASE D10, ISOFORM A-RELATED"/>
    <property type="match status" value="1"/>
</dbReference>
<dbReference type="EnsemblMetazoa" id="SCAU002678-RD">
    <property type="protein sequence ID" value="SCAU002678-PD"/>
    <property type="gene ID" value="SCAU002678"/>
</dbReference>
<feature type="domain" description="GST N-terminal" evidence="4">
    <location>
        <begin position="1"/>
        <end position="80"/>
    </location>
</feature>
<dbReference type="KEGG" id="scac:106083105"/>
<evidence type="ECO:0000256" key="3">
    <source>
        <dbReference type="RuleBase" id="RU003494"/>
    </source>
</evidence>
<evidence type="ECO:0000259" key="4">
    <source>
        <dbReference type="PROSITE" id="PS50404"/>
    </source>
</evidence>
<evidence type="ECO:0000313" key="7">
    <source>
        <dbReference type="Proteomes" id="UP000095300"/>
    </source>
</evidence>
<evidence type="ECO:0000256" key="1">
    <source>
        <dbReference type="ARBA" id="ARBA00003701"/>
    </source>
</evidence>
<dbReference type="PROSITE" id="PS50404">
    <property type="entry name" value="GST_NTER"/>
    <property type="match status" value="1"/>
</dbReference>
<dbReference type="EnsemblMetazoa" id="SCAU002678-RC">
    <property type="protein sequence ID" value="SCAU002678-PC"/>
    <property type="gene ID" value="SCAU002678"/>
</dbReference>
<feature type="domain" description="GST C-terminal" evidence="5">
    <location>
        <begin position="87"/>
        <end position="208"/>
    </location>
</feature>
<sequence length="209" mass="24299">MDLYYLSDSPPCRAVLLTAKALGIELNKIPLDFEAEEHLKPEFVQINPQHTVPTLVDGDFILWESRAIMIYLVEKYGQEDDPLYPKCPEKRALINQRLYFDMGTLFGSYIDYYYPQMLEKKPGNPELLPKLEKAMEFLDIFLSNSDYAAGDTMTLADLAFLVSVSSMEVVDFDIKRYENVYKWYENIKEEAPGAAEDWEMCLELKKYLK</sequence>
<dbReference type="InterPro" id="IPR004046">
    <property type="entry name" value="GST_C"/>
</dbReference>
<dbReference type="SFLD" id="SFLDG00358">
    <property type="entry name" value="Main_(cytGST)"/>
    <property type="match status" value="1"/>
</dbReference>
<reference evidence="7" key="1">
    <citation type="submission" date="2015-05" db="EMBL/GenBank/DDBJ databases">
        <authorList>
            <person name="Wilson R.K."/>
            <person name="Warren W.C."/>
            <person name="Olafson P."/>
        </authorList>
    </citation>
    <scope>NUCLEOTIDE SEQUENCE [LARGE SCALE GENOMIC DNA]</scope>
    <source>
        <strain evidence="7">USDA</strain>
    </source>
</reference>